<dbReference type="WBParaSite" id="nRc.2.0.1.t04497-RA">
    <property type="protein sequence ID" value="nRc.2.0.1.t04497-RA"/>
    <property type="gene ID" value="nRc.2.0.1.g04497"/>
</dbReference>
<evidence type="ECO:0000256" key="1">
    <source>
        <dbReference type="SAM" id="MobiDB-lite"/>
    </source>
</evidence>
<dbReference type="AlphaFoldDB" id="A0A915HSY6"/>
<sequence>MQTGMAAPTADRQTQMRYSTKAQTVESTEPSTIVQIALTGLVGTQALVSMVMMGMGVYFFVQCDPGVGSQYSGVTPVAAAIFLLESMLTCFIHFCCVMRLLSLGVSVLCFLTASVILVLEIASYKCV</sequence>
<feature type="transmembrane region" description="Helical" evidence="2">
    <location>
        <begin position="36"/>
        <end position="61"/>
    </location>
</feature>
<protein>
    <submittedName>
        <fullName evidence="4">Uncharacterized protein</fullName>
    </submittedName>
</protein>
<accession>A0A915HSY6</accession>
<feature type="compositionally biased region" description="Polar residues" evidence="1">
    <location>
        <begin position="11"/>
        <end position="24"/>
    </location>
</feature>
<keyword evidence="3" id="KW-1185">Reference proteome</keyword>
<evidence type="ECO:0000313" key="4">
    <source>
        <dbReference type="WBParaSite" id="nRc.2.0.1.t04497-RA"/>
    </source>
</evidence>
<dbReference type="Proteomes" id="UP000887565">
    <property type="component" value="Unplaced"/>
</dbReference>
<evidence type="ECO:0000256" key="2">
    <source>
        <dbReference type="SAM" id="Phobius"/>
    </source>
</evidence>
<keyword evidence="2" id="KW-0812">Transmembrane</keyword>
<organism evidence="3 4">
    <name type="scientific">Romanomermis culicivorax</name>
    <name type="common">Nematode worm</name>
    <dbReference type="NCBI Taxonomy" id="13658"/>
    <lineage>
        <taxon>Eukaryota</taxon>
        <taxon>Metazoa</taxon>
        <taxon>Ecdysozoa</taxon>
        <taxon>Nematoda</taxon>
        <taxon>Enoplea</taxon>
        <taxon>Dorylaimia</taxon>
        <taxon>Mermithida</taxon>
        <taxon>Mermithoidea</taxon>
        <taxon>Mermithidae</taxon>
        <taxon>Romanomermis</taxon>
    </lineage>
</organism>
<feature type="transmembrane region" description="Helical" evidence="2">
    <location>
        <begin position="100"/>
        <end position="122"/>
    </location>
</feature>
<keyword evidence="2" id="KW-0472">Membrane</keyword>
<name>A0A915HSY6_ROMCU</name>
<keyword evidence="2" id="KW-1133">Transmembrane helix</keyword>
<feature type="region of interest" description="Disordered" evidence="1">
    <location>
        <begin position="1"/>
        <end position="24"/>
    </location>
</feature>
<reference evidence="4" key="1">
    <citation type="submission" date="2022-11" db="UniProtKB">
        <authorList>
            <consortium name="WormBaseParasite"/>
        </authorList>
    </citation>
    <scope>IDENTIFICATION</scope>
</reference>
<proteinExistence type="predicted"/>
<evidence type="ECO:0000313" key="3">
    <source>
        <dbReference type="Proteomes" id="UP000887565"/>
    </source>
</evidence>
<feature type="transmembrane region" description="Helical" evidence="2">
    <location>
        <begin position="73"/>
        <end position="94"/>
    </location>
</feature>